<feature type="compositionally biased region" description="Basic and acidic residues" evidence="2">
    <location>
        <begin position="1801"/>
        <end position="1811"/>
    </location>
</feature>
<feature type="compositionally biased region" description="Polar residues" evidence="2">
    <location>
        <begin position="871"/>
        <end position="882"/>
    </location>
</feature>
<feature type="compositionally biased region" description="Basic and acidic residues" evidence="2">
    <location>
        <begin position="916"/>
        <end position="931"/>
    </location>
</feature>
<feature type="compositionally biased region" description="Low complexity" evidence="2">
    <location>
        <begin position="1406"/>
        <end position="1422"/>
    </location>
</feature>
<dbReference type="InterPro" id="IPR024983">
    <property type="entry name" value="CHAT_dom"/>
</dbReference>
<dbReference type="Gene3D" id="1.25.40.20">
    <property type="entry name" value="Ankyrin repeat-containing domain"/>
    <property type="match status" value="1"/>
</dbReference>
<feature type="region of interest" description="Disordered" evidence="2">
    <location>
        <begin position="1"/>
        <end position="54"/>
    </location>
</feature>
<feature type="compositionally biased region" description="Polar residues" evidence="2">
    <location>
        <begin position="1423"/>
        <end position="1440"/>
    </location>
</feature>
<dbReference type="Pfam" id="PF13181">
    <property type="entry name" value="TPR_8"/>
    <property type="match status" value="1"/>
</dbReference>
<feature type="compositionally biased region" description="Basic and acidic residues" evidence="2">
    <location>
        <begin position="1386"/>
        <end position="1402"/>
    </location>
</feature>
<feature type="region of interest" description="Disordered" evidence="2">
    <location>
        <begin position="1686"/>
        <end position="1811"/>
    </location>
</feature>
<feature type="region of interest" description="Disordered" evidence="2">
    <location>
        <begin position="916"/>
        <end position="935"/>
    </location>
</feature>
<dbReference type="Pfam" id="PF13424">
    <property type="entry name" value="TPR_12"/>
    <property type="match status" value="1"/>
</dbReference>
<evidence type="ECO:0000313" key="4">
    <source>
        <dbReference type="EMBL" id="CAI8050477.1"/>
    </source>
</evidence>
<dbReference type="InterPro" id="IPR019734">
    <property type="entry name" value="TPR_rpt"/>
</dbReference>
<dbReference type="Gene3D" id="1.25.40.10">
    <property type="entry name" value="Tetratricopeptide repeat domain"/>
    <property type="match status" value="2"/>
</dbReference>
<protein>
    <submittedName>
        <fullName evidence="4">Tetratricopeptide repeat protein 28</fullName>
    </submittedName>
</protein>
<evidence type="ECO:0000313" key="5">
    <source>
        <dbReference type="Proteomes" id="UP001174909"/>
    </source>
</evidence>
<dbReference type="SMART" id="SM00028">
    <property type="entry name" value="TPR"/>
    <property type="match status" value="6"/>
</dbReference>
<dbReference type="PANTHER" id="PTHR10098">
    <property type="entry name" value="RAPSYN-RELATED"/>
    <property type="match status" value="1"/>
</dbReference>
<keyword evidence="1" id="KW-0802">TPR repeat</keyword>
<sequence length="3264" mass="363359">MGIETALEFPAEGGSKFLSSSSFDMNNAVDSLTPKTAGAQTQRHSTGKQGEPSDCAGILQAVQQSAPQARTPEHECQALRSTKAPGRNPLQDYPEEGPENTLQTTKLPSKEIPEDLLERMKTCKMDSQEIQKRKQRSNPINMSKELLQCTLPAYLESAVQPLLRGIVEKLQLMRSGQERLDDSLHKRAQETVEAVQHSLGERISQMNREEQLYYAYMIRSFSMRLVGYHGSPEQLQSSVAVPGLVALLLSIGLGLEDGLYRNIVDNDGFFVVVPVFRAMVCEGRVPVPPGNPTVTEAFQQIDSINSHQWWYQHFLGSFEQTALCMNMSTFTTRNEERSGVNNKSTLVGKHAFGKDSTIGDIGDEKGKHPTHSGFCGDINGAHMFPTERFSSISHNDSHVEGDYSEAAAVALALKQGFSSFSQIMLFNGRNGSKSIALPEVDQTSDVYAGSATGFEWRSFDSQVTRATTIENVVHVVKKVSVEMKDMQKVKKWAVPKEPPFNNQTNAVSLTSERYSDQGRNMVANASSEPLPVASAFSEPQPVASASSELQPLLTCPPAPKPQPPPPTVWCWKRRLESLTNVHGFIGNAGPVALEEQDTECQETICHAIACVFRDDDAVSLIHTLCNNNISPRLFCMQDKLGNTPLHIAVLHDDILVARELVGLDPSAISIRNCEHVTPLDIAVSKMNDEMVSCLLGKCVLSDPHGTSSVVLLQSCLLKAMKTGHIYYLETLLKLHSVHDLAIDFECADGDGYTAWHHLKQNVPGARAAAIKVLKDSGLSEKLRRKLLKMLNADFCLDFSAEDPAAVPTAREIDSLPSVKDMDSPEERCTAAIDTESQSEQSMYSDEEKTSLNTVSSTECKSTTGIEMDVFDSSSDGLKTLKSSPLPKEHENDNPTILASEPYDAVSAPDFRSDTVTEELNKEDTSTEEPPHKAQISLPCQPVDDVIQGEKLEESDNEIKPIRVFHPVTSLQTGNIVGPLWRMRQKFKKAEVQKDKNTSTFASAIWKNRYHNPYLEMRMLRKGLRFDLSCQQQNSQCRDTSLYGATASTHNSVLPQSKASPPAKERIEEEWSILTRQYTRGDMTNKIPETKRNVHVPGYSSTRYTVCSSMARYYFPPVACSIAFKQSFVDSRNIVFHIKSADTHVRRKMFHCLESEVLNFKKHSSLASRPVHLLHIHVEPSVDDSAGKEVCRTYESTIPWQVKSQNGTKPNPRSLPDQIQKYGCQYFDTSICTSSAEQEEQTYTFTDEPGLYFVPILLDSAFEKLPISDTQEAIDIREGMVQNGSPKSNANVAASNTEPLEQTDTCTDELGLLFSLTLYSPCDPIPDTQEVIDITKEDIDENPEPCYDPEQISELTLFIQPLSLAVTVSDNTSPAQENNSRSEGAVEESRPELLERFKLEPNSHCESASFSSSKTSTNSSTDSQGCTSAKDTQQSDLSSSELPLRQKHSASGNRQRAESRILKNRCSSSESSESDSKEQSNDPTRGKKKYAKGGASAPPSKSATLKPLIQSQEKKQCVNDSEVDGAGTPVHAATYSPSVDGSTKLCTSNITNSQPTDDTEVDGFTTPPTETPPTDTLPSILYDSAKPSAAETAATNSPPCREEESSGVSVLEFTNSSNPLDVIHSHMKVYSKCCPRHDIRNFVTIGTTYPPSDAFGPKRRYCSIKDIHSDPSHSEFDYTKKLSAQSISNRHYRDSESQQIMFERPSPESVLRQNRGALPPKLHSPSLVQSLMETTESHPSPPLSSRQQTSQLHHPTENLAQGRSKNSDAAVVTVANREASAENPKSTRRVQNARSSIQSRHSFLDSETVPRDHKERIRGTAELLHAQDYNRILPIAYEGDPPHSLPPLLKIPFVFITGLAYYKLSSHKKSVQFFTQCLALADDCGRDGDITICNIYIGDIDFAKRRYSEAAGRYQTALQHYSRESVAQDFRMVMPTRSAVWLKCGSAFKNASRVGDSVAAYEKAIELAASKKDQLSAHTSLGNLYQGIGENGRAVKEYEAAIELAQDLEDNVSLGWNHGNLGNALLGLHQRDKALHHLFKALDMAVEFETTPQAIGRAYNNLGTAFQSLNELAKAEEHYDLALAQAIYGNDIPGQARVYGNIGNLQMLNKQYDRAVPHYTEVMRLSQDKATITTAHHNRGCAYYDWAEKKKTAAMPKTPTIHGGNSSAQKPRGPTRSSIPDVGRSSGARSMATNCREIEIKGQQSSRHLTVSDSHSSSDDELPTKESCFSVSLHGPDFERCEDIFRPHIVTPAIQKYFLQGTRDLEYVIKHHEVNFSGIKGSSKGLSLSVSLFETNSRTFHRMQDCLVHIQKGEEQPIRYEDALLVAEQSRARTLGELMLRRRGPQLEHELMSPPSLFQMKAIVGRQSCPVVYLSYTGERLLGWLLYPTSDNQSSIVNMFEVPLSDNEFDGKSLDYHLRYSLNEQLVEKSFEMYKPFDYEKEKTEPLEKLYDLVARPVMRMLSTLNTKHSLQQGSAETDQVRGKKKGGLRKIVVIPDSYTNLLPFTCVLDKDTGKFWGDNYYFQIVPSLLTMGILDQLPTVSVTIPVQYQQMLCVVGNPNIPRFKFNNEDWDLGKLPHATKEAEWVSHILQCKPILHEQATKDAVLMRIMNAKVIHLATHGSAVAGFLAFAGMTSSSSEAVDAKRVLIYPDEIESLNISPALVVLSSCDSGRGVFKADGIQGMARAFILAGAQAVLTALWRVPDESACIFMQFFYQYLVEGMRGTQALHKAILCLRCFSKYSQYIHWSGYQLTGREFQFSVSQSYSRAQLATRLGTSSVFPRLDILKNLETAFLNNPKLPTDVQVLHAPPGVKPSEPLVDFIHCHHTHFSGGIFWVNCRTPQLIEASLTAIKNSLRLKELSELPFLESHPTLVVLYYLNHFPKEDDSPLLSLLKHSSVHIVVVSKTAFPEQLQKSAHNQLIRGTNIINIKPLSTIHATQRLVHSALQNHHLTPSKTEQVLFEKLAEFTTGSPPIIDLTNSLLDLTLTRTDASTEDALKDFASGVRLSELPQQKPLSVPREHLSSQPQEQFLRTPVRDVSRELYESIKRDGEEDVFITSAKYDSWQVVTVLIQHCDLTPEERLLLFCLSSFNCCPIPASYVTEVATIITKAAHQSHLASTLHNKLRDTKMLKDYPKPLIYHPNYPNSSTDEETDIDFVYIPRFISAAVWKDMMSDFDKVMALTTCYKALEISASQYQNSVGQSKQSTAENLQVLHLLGAASILVESFEQHFKLVGRSCFQKVYMLFIQLHRHCLQPHPQVKSLEHL</sequence>
<feature type="region of interest" description="Disordered" evidence="2">
    <location>
        <begin position="80"/>
        <end position="106"/>
    </location>
</feature>
<accession>A0AA35TM95</accession>
<organism evidence="4 5">
    <name type="scientific">Geodia barretti</name>
    <name type="common">Barrett's horny sponge</name>
    <dbReference type="NCBI Taxonomy" id="519541"/>
    <lineage>
        <taxon>Eukaryota</taxon>
        <taxon>Metazoa</taxon>
        <taxon>Porifera</taxon>
        <taxon>Demospongiae</taxon>
        <taxon>Heteroscleromorpha</taxon>
        <taxon>Tetractinellida</taxon>
        <taxon>Astrophorina</taxon>
        <taxon>Geodiidae</taxon>
        <taxon>Geodia</taxon>
    </lineage>
</organism>
<feature type="compositionally biased region" description="Polar residues" evidence="2">
    <location>
        <begin position="1725"/>
        <end position="1763"/>
    </location>
</feature>
<proteinExistence type="predicted"/>
<dbReference type="Pfam" id="PF12770">
    <property type="entry name" value="CHAT"/>
    <property type="match status" value="1"/>
</dbReference>
<evidence type="ECO:0000259" key="3">
    <source>
        <dbReference type="Pfam" id="PF12770"/>
    </source>
</evidence>
<dbReference type="EMBL" id="CASHTH010003871">
    <property type="protein sequence ID" value="CAI8050477.1"/>
    <property type="molecule type" value="Genomic_DNA"/>
</dbReference>
<feature type="compositionally biased region" description="Polar residues" evidence="2">
    <location>
        <begin position="850"/>
        <end position="864"/>
    </location>
</feature>
<feature type="repeat" description="TPR" evidence="1">
    <location>
        <begin position="2095"/>
        <end position="2128"/>
    </location>
</feature>
<keyword evidence="5" id="KW-1185">Reference proteome</keyword>
<feature type="compositionally biased region" description="Polar residues" evidence="2">
    <location>
        <begin position="2201"/>
        <end position="2214"/>
    </location>
</feature>
<feature type="compositionally biased region" description="Polar residues" evidence="2">
    <location>
        <begin position="17"/>
        <end position="48"/>
    </location>
</feature>
<feature type="repeat" description="TPR" evidence="1">
    <location>
        <begin position="1974"/>
        <end position="2007"/>
    </location>
</feature>
<feature type="compositionally biased region" description="Polar residues" evidence="2">
    <location>
        <begin position="834"/>
        <end position="843"/>
    </location>
</feature>
<dbReference type="SMART" id="SM00248">
    <property type="entry name" value="ANK"/>
    <property type="match status" value="3"/>
</dbReference>
<gene>
    <name evidence="4" type="ORF">GBAR_LOCUS27727</name>
</gene>
<feature type="compositionally biased region" description="Polar residues" evidence="2">
    <location>
        <begin position="1788"/>
        <end position="1800"/>
    </location>
</feature>
<dbReference type="Pfam" id="PF00023">
    <property type="entry name" value="Ank"/>
    <property type="match status" value="1"/>
</dbReference>
<evidence type="ECO:0000256" key="1">
    <source>
        <dbReference type="PROSITE-ProRule" id="PRU00339"/>
    </source>
</evidence>
<dbReference type="InterPro" id="IPR036770">
    <property type="entry name" value="Ankyrin_rpt-contain_sf"/>
</dbReference>
<name>A0AA35TM95_GEOBA</name>
<dbReference type="Proteomes" id="UP001174909">
    <property type="component" value="Unassembled WGS sequence"/>
</dbReference>
<feature type="compositionally biased region" description="Low complexity" evidence="2">
    <location>
        <begin position="1564"/>
        <end position="1577"/>
    </location>
</feature>
<comment type="caution">
    <text evidence="4">The sequence shown here is derived from an EMBL/GenBank/DDBJ whole genome shotgun (WGS) entry which is preliminary data.</text>
</comment>
<feature type="region of interest" description="Disordered" evidence="2">
    <location>
        <begin position="2154"/>
        <end position="2223"/>
    </location>
</feature>
<dbReference type="SUPFAM" id="SSF48452">
    <property type="entry name" value="TPR-like"/>
    <property type="match status" value="2"/>
</dbReference>
<feature type="domain" description="CHAT" evidence="3">
    <location>
        <begin position="2444"/>
        <end position="2753"/>
    </location>
</feature>
<evidence type="ECO:0000256" key="2">
    <source>
        <dbReference type="SAM" id="MobiDB-lite"/>
    </source>
</evidence>
<feature type="region of interest" description="Disordered" evidence="2">
    <location>
        <begin position="833"/>
        <end position="907"/>
    </location>
</feature>
<dbReference type="InterPro" id="IPR011990">
    <property type="entry name" value="TPR-like_helical_dom_sf"/>
</dbReference>
<dbReference type="InterPro" id="IPR002110">
    <property type="entry name" value="Ankyrin_rpt"/>
</dbReference>
<feature type="region of interest" description="Disordered" evidence="2">
    <location>
        <begin position="1367"/>
        <end position="1535"/>
    </location>
</feature>
<feature type="compositionally biased region" description="Polar residues" evidence="2">
    <location>
        <begin position="1367"/>
        <end position="1381"/>
    </location>
</feature>
<dbReference type="PROSITE" id="PS50005">
    <property type="entry name" value="TPR"/>
    <property type="match status" value="2"/>
</dbReference>
<reference evidence="4" key="1">
    <citation type="submission" date="2023-03" db="EMBL/GenBank/DDBJ databases">
        <authorList>
            <person name="Steffen K."/>
            <person name="Cardenas P."/>
        </authorList>
    </citation>
    <scope>NUCLEOTIDE SEQUENCE</scope>
</reference>
<feature type="region of interest" description="Disordered" evidence="2">
    <location>
        <begin position="1548"/>
        <end position="1606"/>
    </location>
</feature>
<dbReference type="SUPFAM" id="SSF48403">
    <property type="entry name" value="Ankyrin repeat"/>
    <property type="match status" value="1"/>
</dbReference>